<reference evidence="12" key="1">
    <citation type="journal article" date="2020" name="New Phytol.">
        <title>Comparative genomics reveals dynamic genome evolution in host specialist ectomycorrhizal fungi.</title>
        <authorList>
            <person name="Lofgren L.A."/>
            <person name="Nguyen N.H."/>
            <person name="Vilgalys R."/>
            <person name="Ruytinx J."/>
            <person name="Liao H.L."/>
            <person name="Branco S."/>
            <person name="Kuo A."/>
            <person name="LaButti K."/>
            <person name="Lipzen A."/>
            <person name="Andreopoulos W."/>
            <person name="Pangilinan J."/>
            <person name="Riley R."/>
            <person name="Hundley H."/>
            <person name="Na H."/>
            <person name="Barry K."/>
            <person name="Grigoriev I.V."/>
            <person name="Stajich J.E."/>
            <person name="Kennedy P.G."/>
        </authorList>
    </citation>
    <scope>NUCLEOTIDE SEQUENCE</scope>
    <source>
        <strain evidence="12">MN1</strain>
    </source>
</reference>
<name>A0A9P7JGN1_9AGAM</name>
<protein>
    <recommendedName>
        <fullName evidence="4">Protein arginine N-methyltransferase</fullName>
    </recommendedName>
</protein>
<dbReference type="Proteomes" id="UP000807769">
    <property type="component" value="Unassembled WGS sequence"/>
</dbReference>
<dbReference type="SUPFAM" id="SSF53335">
    <property type="entry name" value="S-adenosyl-L-methionine-dependent methyltransferases"/>
    <property type="match status" value="1"/>
</dbReference>
<feature type="compositionally biased region" description="Low complexity" evidence="8">
    <location>
        <begin position="200"/>
        <end position="215"/>
    </location>
</feature>
<feature type="active site" description="Proton donor/acceptor" evidence="5">
    <location>
        <position position="504"/>
    </location>
</feature>
<feature type="binding site" evidence="6">
    <location>
        <begin position="398"/>
        <end position="399"/>
    </location>
    <ligand>
        <name>S-adenosyl-L-methionine</name>
        <dbReference type="ChEBI" id="CHEBI:59789"/>
    </ligand>
</feature>
<accession>A0A9P7JGN1</accession>
<evidence type="ECO:0000313" key="12">
    <source>
        <dbReference type="EMBL" id="KAG1821143.1"/>
    </source>
</evidence>
<evidence type="ECO:0000259" key="10">
    <source>
        <dbReference type="Pfam" id="PF17285"/>
    </source>
</evidence>
<keyword evidence="1 4" id="KW-0489">Methyltransferase</keyword>
<dbReference type="Gene3D" id="2.70.160.11">
    <property type="entry name" value="Hnrnp arginine n-methyltransferase1"/>
    <property type="match status" value="1"/>
</dbReference>
<comment type="caution">
    <text evidence="12">The sequence shown here is derived from an EMBL/GenBank/DDBJ whole genome shotgun (WGS) entry which is preliminary data.</text>
</comment>
<dbReference type="Pfam" id="PF05185">
    <property type="entry name" value="PRMT5"/>
    <property type="match status" value="1"/>
</dbReference>
<feature type="binding site" evidence="6">
    <location>
        <position position="389"/>
    </location>
    <ligand>
        <name>S-adenosyl-L-methionine</name>
        <dbReference type="ChEBI" id="CHEBI:59789"/>
    </ligand>
</feature>
<keyword evidence="2 4" id="KW-0808">Transferase</keyword>
<organism evidence="12 13">
    <name type="scientific">Suillus subaureus</name>
    <dbReference type="NCBI Taxonomy" id="48587"/>
    <lineage>
        <taxon>Eukaryota</taxon>
        <taxon>Fungi</taxon>
        <taxon>Dikarya</taxon>
        <taxon>Basidiomycota</taxon>
        <taxon>Agaricomycotina</taxon>
        <taxon>Agaricomycetes</taxon>
        <taxon>Agaricomycetidae</taxon>
        <taxon>Boletales</taxon>
        <taxon>Suillineae</taxon>
        <taxon>Suillaceae</taxon>
        <taxon>Suillus</taxon>
    </lineage>
</organism>
<dbReference type="PANTHER" id="PTHR10738">
    <property type="entry name" value="PROTEIN ARGININE N-METHYLTRANSFERASE 5"/>
    <property type="match status" value="1"/>
</dbReference>
<dbReference type="PANTHER" id="PTHR10738:SF0">
    <property type="entry name" value="PROTEIN ARGININE N-METHYLTRANSFERASE 5"/>
    <property type="match status" value="1"/>
</dbReference>
<evidence type="ECO:0000256" key="6">
    <source>
        <dbReference type="PIRSR" id="PIRSR015894-2"/>
    </source>
</evidence>
<evidence type="ECO:0000256" key="1">
    <source>
        <dbReference type="ARBA" id="ARBA00022603"/>
    </source>
</evidence>
<dbReference type="RefSeq" id="XP_041196210.1">
    <property type="nucleotide sequence ID" value="XM_041339679.1"/>
</dbReference>
<dbReference type="InterPro" id="IPR035248">
    <property type="entry name" value="PRMT5_C"/>
</dbReference>
<dbReference type="OrthoDB" id="1368803at2759"/>
<feature type="domain" description="PRMT5 arginine-N-methyltransferase" evidence="9">
    <location>
        <begin position="362"/>
        <end position="520"/>
    </location>
</feature>
<feature type="region of interest" description="Disordered" evidence="8">
    <location>
        <begin position="193"/>
        <end position="218"/>
    </location>
</feature>
<dbReference type="InterPro" id="IPR029063">
    <property type="entry name" value="SAM-dependent_MTases_sf"/>
</dbReference>
<dbReference type="GO" id="GO:0006355">
    <property type="term" value="P:regulation of DNA-templated transcription"/>
    <property type="evidence" value="ECO:0007669"/>
    <property type="project" value="TreeGrafter"/>
</dbReference>
<dbReference type="InterPro" id="IPR025799">
    <property type="entry name" value="Arg_MeTrfase"/>
</dbReference>
<feature type="domain" description="PRMT5 TIM barrel" evidence="10">
    <location>
        <begin position="42"/>
        <end position="348"/>
    </location>
</feature>
<gene>
    <name evidence="12" type="ORF">BJ212DRAFT_1478237</name>
</gene>
<dbReference type="Gene3D" id="3.40.50.150">
    <property type="entry name" value="Vaccinia Virus protein VP39"/>
    <property type="match status" value="1"/>
</dbReference>
<dbReference type="AlphaFoldDB" id="A0A9P7JGN1"/>
<evidence type="ECO:0000259" key="11">
    <source>
        <dbReference type="Pfam" id="PF17286"/>
    </source>
</evidence>
<evidence type="ECO:0000256" key="7">
    <source>
        <dbReference type="PIRSR" id="PIRSR015894-3"/>
    </source>
</evidence>
<proteinExistence type="inferred from homology"/>
<dbReference type="InterPro" id="IPR007857">
    <property type="entry name" value="Arg_MeTrfase_PRMT5"/>
</dbReference>
<dbReference type="InterPro" id="IPR035247">
    <property type="entry name" value="PRMT5_TIM"/>
</dbReference>
<dbReference type="GO" id="GO:0005829">
    <property type="term" value="C:cytosol"/>
    <property type="evidence" value="ECO:0007669"/>
    <property type="project" value="TreeGrafter"/>
</dbReference>
<evidence type="ECO:0000256" key="4">
    <source>
        <dbReference type="PIRNR" id="PIRNR015894"/>
    </source>
</evidence>
<dbReference type="Pfam" id="PF17285">
    <property type="entry name" value="PRMT5_TIM"/>
    <property type="match status" value="1"/>
</dbReference>
<dbReference type="GO" id="GO:0005634">
    <property type="term" value="C:nucleus"/>
    <property type="evidence" value="ECO:0007669"/>
    <property type="project" value="TreeGrafter"/>
</dbReference>
<sequence length="801" mass="88954">MTDAASLASCFTFDDVSQASARTDGSDKTPILKLISESHAKGYDFVCLPLTTPKWRERWRNMCIVPSASANDTDENATAEQQAEAWRKAPSFLHEEVTISRLDEAEPVLVMASDWLQLDSTDDWVRHDSEIALRQEVAYASYLNVQTVILPPPRHRSQVASYARAINECLKNTTYMNFSIRLPIYDPAVFQPKESPSIPPSTTSTSSTPSAPSTPKIVIPRASTSKSLKAARAPEGEINATWEMWDIIRTLCEYNTRLTLTLDLTLPLPSNAGILNRWMAEPVHHIFLPASTFIANVKGYPVLPKGTQSFLRNSMAHHPIIIMSGVSSGLHTKGGESAYAQYVRHVEKTSLTVQAAMTAGTVEHFAQGYQDYLQNPLQPLMDNLQSITYQTFEQDPVKYRNYEEAVYHALMDWPDSDHIVICVAGAGRGPLIERSLTAIKRSGRSACVYAVEKNPNAFVTLQGRKQNEWGDSVQLFFGDMRHVKLPEQVDILITELLGSFGDNELSPECLDGAMRFLKRVDCLRSSPHFANRSPADGISIPSSYSAHLAPLSSSKLYNNARISKEIKGMETPYVVMFQNVNILSGDGGGVSGRCGPRIQQCWEFEHPRKDATVDERGLPLTNSHNVRSAKLSFHIPHAGVMHGLAGYFEAVLYGHVGLSIHPHSKDRVSKDMLSWFPLFFPFKEPLYLPSNSELHVSIWRLTNERQVWYEWYAESFLPVFSTPSSPEHSEDTSGDGSFFACTSTHVAVPSPVIDAIDAFPSLERSELRKSGEVSPRSTAGVIKIGQTLLHNPGGRSSWIGL</sequence>
<evidence type="ECO:0000259" key="9">
    <source>
        <dbReference type="Pfam" id="PF05185"/>
    </source>
</evidence>
<dbReference type="PIRSF" id="PIRSF015894">
    <property type="entry name" value="Skb1_MeTrfase"/>
    <property type="match status" value="1"/>
</dbReference>
<dbReference type="GO" id="GO:0032259">
    <property type="term" value="P:methylation"/>
    <property type="evidence" value="ECO:0007669"/>
    <property type="project" value="UniProtKB-KW"/>
</dbReference>
<dbReference type="GO" id="GO:0016274">
    <property type="term" value="F:protein-arginine N-methyltransferase activity"/>
    <property type="evidence" value="ECO:0007669"/>
    <property type="project" value="InterPro"/>
</dbReference>
<dbReference type="PROSITE" id="PS51678">
    <property type="entry name" value="SAM_MT_PRMT"/>
    <property type="match status" value="1"/>
</dbReference>
<feature type="binding site" evidence="6">
    <location>
        <begin position="479"/>
        <end position="480"/>
    </location>
    <ligand>
        <name>S-adenosyl-L-methionine</name>
        <dbReference type="ChEBI" id="CHEBI:59789"/>
    </ligand>
</feature>
<keyword evidence="13" id="KW-1185">Reference proteome</keyword>
<feature type="binding site" evidence="6">
    <location>
        <position position="452"/>
    </location>
    <ligand>
        <name>S-adenosyl-L-methionine</name>
        <dbReference type="ChEBI" id="CHEBI:59789"/>
    </ligand>
</feature>
<evidence type="ECO:0000256" key="5">
    <source>
        <dbReference type="PIRSR" id="PIRSR015894-1"/>
    </source>
</evidence>
<keyword evidence="3 4" id="KW-0949">S-adenosyl-L-methionine</keyword>
<dbReference type="GeneID" id="64633695"/>
<evidence type="ECO:0000256" key="8">
    <source>
        <dbReference type="SAM" id="MobiDB-lite"/>
    </source>
</evidence>
<comment type="similarity">
    <text evidence="4">Belongs to the class I-like SAM-binding methyltransferase superfamily.</text>
</comment>
<evidence type="ECO:0000313" key="13">
    <source>
        <dbReference type="Proteomes" id="UP000807769"/>
    </source>
</evidence>
<feature type="domain" description="PRMT5 oligomerisation" evidence="11">
    <location>
        <begin position="543"/>
        <end position="799"/>
    </location>
</feature>
<feature type="site" description="Critical for specifying symmetric addition of methyl groups" evidence="7">
    <location>
        <position position="392"/>
    </location>
</feature>
<dbReference type="InterPro" id="IPR035075">
    <property type="entry name" value="PRMT5"/>
</dbReference>
<evidence type="ECO:0000256" key="3">
    <source>
        <dbReference type="ARBA" id="ARBA00022691"/>
    </source>
</evidence>
<evidence type="ECO:0000256" key="2">
    <source>
        <dbReference type="ARBA" id="ARBA00022679"/>
    </source>
</evidence>
<dbReference type="Pfam" id="PF17286">
    <property type="entry name" value="PRMT5_C"/>
    <property type="match status" value="1"/>
</dbReference>
<dbReference type="EMBL" id="JABBWG010000007">
    <property type="protein sequence ID" value="KAG1821143.1"/>
    <property type="molecule type" value="Genomic_DNA"/>
</dbReference>
<dbReference type="Gene3D" id="3.20.20.150">
    <property type="entry name" value="Divalent-metal-dependent TIM barrel enzymes"/>
    <property type="match status" value="1"/>
</dbReference>
<feature type="active site" description="Proton donor/acceptor" evidence="5">
    <location>
        <position position="495"/>
    </location>
</feature>